<dbReference type="Gene3D" id="2.60.40.10">
    <property type="entry name" value="Immunoglobulins"/>
    <property type="match status" value="1"/>
</dbReference>
<keyword evidence="17" id="KW-1185">Reference proteome</keyword>
<keyword evidence="11 13" id="KW-0624">Polysaccharide degradation</keyword>
<dbReference type="Pfam" id="PF00933">
    <property type="entry name" value="Glyco_hydro_3"/>
    <property type="match status" value="1"/>
</dbReference>
<dbReference type="InterPro" id="IPR036881">
    <property type="entry name" value="Glyco_hydro_3_C_sf"/>
</dbReference>
<dbReference type="Pfam" id="PF01915">
    <property type="entry name" value="Glyco_hydro_3_C"/>
    <property type="match status" value="1"/>
</dbReference>
<comment type="subcellular location">
    <subcellularLocation>
        <location evidence="2">Secreted</location>
    </subcellularLocation>
</comment>
<evidence type="ECO:0000256" key="6">
    <source>
        <dbReference type="ARBA" id="ARBA00022729"/>
    </source>
</evidence>
<feature type="chain" id="PRO_5019473822" description="beta-glucosidase" evidence="14">
    <location>
        <begin position="25"/>
        <end position="777"/>
    </location>
</feature>
<dbReference type="InterPro" id="IPR017853">
    <property type="entry name" value="GH"/>
</dbReference>
<dbReference type="InterPro" id="IPR026891">
    <property type="entry name" value="Fn3-like"/>
</dbReference>
<accession>A0A427YCM7</accession>
<dbReference type="InterPro" id="IPR002772">
    <property type="entry name" value="Glyco_hydro_3_C"/>
</dbReference>
<dbReference type="PROSITE" id="PS00775">
    <property type="entry name" value="GLYCOSYL_HYDROL_F3"/>
    <property type="match status" value="1"/>
</dbReference>
<keyword evidence="5" id="KW-0964">Secreted</keyword>
<dbReference type="GO" id="GO:0008422">
    <property type="term" value="F:beta-glucosidase activity"/>
    <property type="evidence" value="ECO:0007669"/>
    <property type="project" value="UniProtKB-EC"/>
</dbReference>
<dbReference type="PANTHER" id="PTHR42715">
    <property type="entry name" value="BETA-GLUCOSIDASE"/>
    <property type="match status" value="1"/>
</dbReference>
<dbReference type="SUPFAM" id="SSF51445">
    <property type="entry name" value="(Trans)glycosidases"/>
    <property type="match status" value="1"/>
</dbReference>
<dbReference type="InterPro" id="IPR036962">
    <property type="entry name" value="Glyco_hydro_3_N_sf"/>
</dbReference>
<keyword evidence="6 14" id="KW-0732">Signal</keyword>
<evidence type="ECO:0000256" key="9">
    <source>
        <dbReference type="ARBA" id="ARBA00023277"/>
    </source>
</evidence>
<keyword evidence="10 13" id="KW-0326">Glycosidase</keyword>
<dbReference type="GO" id="GO:0005576">
    <property type="term" value="C:extracellular region"/>
    <property type="evidence" value="ECO:0007669"/>
    <property type="project" value="UniProtKB-SubCell"/>
</dbReference>
<evidence type="ECO:0000256" key="13">
    <source>
        <dbReference type="RuleBase" id="RU361161"/>
    </source>
</evidence>
<evidence type="ECO:0000256" key="4">
    <source>
        <dbReference type="ARBA" id="ARBA00005336"/>
    </source>
</evidence>
<dbReference type="Proteomes" id="UP000279259">
    <property type="component" value="Unassembled WGS sequence"/>
</dbReference>
<evidence type="ECO:0000259" key="15">
    <source>
        <dbReference type="SMART" id="SM01217"/>
    </source>
</evidence>
<keyword evidence="7 13" id="KW-0378">Hydrolase</keyword>
<proteinExistence type="inferred from homology"/>
<dbReference type="InterPro" id="IPR001764">
    <property type="entry name" value="Glyco_hydro_3_N"/>
</dbReference>
<organism evidence="16 17">
    <name type="scientific">Saitozyma podzolica</name>
    <dbReference type="NCBI Taxonomy" id="1890683"/>
    <lineage>
        <taxon>Eukaryota</taxon>
        <taxon>Fungi</taxon>
        <taxon>Dikarya</taxon>
        <taxon>Basidiomycota</taxon>
        <taxon>Agaricomycotina</taxon>
        <taxon>Tremellomycetes</taxon>
        <taxon>Tremellales</taxon>
        <taxon>Trimorphomycetaceae</taxon>
        <taxon>Saitozyma</taxon>
    </lineage>
</organism>
<dbReference type="Gene3D" id="3.20.20.300">
    <property type="entry name" value="Glycoside hydrolase, family 3, N-terminal domain"/>
    <property type="match status" value="1"/>
</dbReference>
<evidence type="ECO:0000256" key="14">
    <source>
        <dbReference type="SAM" id="SignalP"/>
    </source>
</evidence>
<dbReference type="STRING" id="1890683.A0A427YCM7"/>
<evidence type="ECO:0000256" key="12">
    <source>
        <dbReference type="ARBA" id="ARBA00024983"/>
    </source>
</evidence>
<keyword evidence="9 13" id="KW-0119">Carbohydrate metabolism</keyword>
<dbReference type="PANTHER" id="PTHR42715:SF12">
    <property type="entry name" value="BETA-GLUCOSIDASE G-RELATED"/>
    <property type="match status" value="1"/>
</dbReference>
<feature type="signal peptide" evidence="14">
    <location>
        <begin position="1"/>
        <end position="24"/>
    </location>
</feature>
<dbReference type="UniPathway" id="UPA00696"/>
<name>A0A427YCM7_9TREE</name>
<dbReference type="InterPro" id="IPR019800">
    <property type="entry name" value="Glyco_hydro_3_AS"/>
</dbReference>
<reference evidence="16 17" key="1">
    <citation type="submission" date="2018-11" db="EMBL/GenBank/DDBJ databases">
        <title>Genome sequence of Saitozyma podzolica DSM 27192.</title>
        <authorList>
            <person name="Aliyu H."/>
            <person name="Gorte O."/>
            <person name="Ochsenreither K."/>
        </authorList>
    </citation>
    <scope>NUCLEOTIDE SEQUENCE [LARGE SCALE GENOMIC DNA]</scope>
    <source>
        <strain evidence="16 17">DSM 27192</strain>
    </source>
</reference>
<dbReference type="EMBL" id="RSCD01000016">
    <property type="protein sequence ID" value="RSH88813.1"/>
    <property type="molecule type" value="Genomic_DNA"/>
</dbReference>
<dbReference type="InterPro" id="IPR013783">
    <property type="entry name" value="Ig-like_fold"/>
</dbReference>
<comment type="similarity">
    <text evidence="4 13">Belongs to the glycosyl hydrolase 3 family.</text>
</comment>
<feature type="domain" description="Fibronectin type III-like" evidence="15">
    <location>
        <begin position="692"/>
        <end position="762"/>
    </location>
</feature>
<evidence type="ECO:0000256" key="2">
    <source>
        <dbReference type="ARBA" id="ARBA00004613"/>
    </source>
</evidence>
<evidence type="ECO:0000256" key="1">
    <source>
        <dbReference type="ARBA" id="ARBA00000448"/>
    </source>
</evidence>
<evidence type="ECO:0000256" key="3">
    <source>
        <dbReference type="ARBA" id="ARBA00004987"/>
    </source>
</evidence>
<dbReference type="FunFam" id="3.20.20.300:FF:000002">
    <property type="entry name" value="Probable beta-glucosidase"/>
    <property type="match status" value="1"/>
</dbReference>
<dbReference type="SMART" id="SM01217">
    <property type="entry name" value="Fn3_like"/>
    <property type="match status" value="1"/>
</dbReference>
<evidence type="ECO:0000313" key="17">
    <source>
        <dbReference type="Proteomes" id="UP000279259"/>
    </source>
</evidence>
<keyword evidence="8" id="KW-0325">Glycoprotein</keyword>
<dbReference type="GO" id="GO:0030245">
    <property type="term" value="P:cellulose catabolic process"/>
    <property type="evidence" value="ECO:0007669"/>
    <property type="project" value="UniProtKB-UniPathway"/>
</dbReference>
<dbReference type="Gene3D" id="3.40.50.1700">
    <property type="entry name" value="Glycoside hydrolase family 3 C-terminal domain"/>
    <property type="match status" value="1"/>
</dbReference>
<evidence type="ECO:0000256" key="11">
    <source>
        <dbReference type="ARBA" id="ARBA00023326"/>
    </source>
</evidence>
<dbReference type="Pfam" id="PF14310">
    <property type="entry name" value="Fn3-like"/>
    <property type="match status" value="1"/>
</dbReference>
<comment type="catalytic activity">
    <reaction evidence="1 13">
        <text>Hydrolysis of terminal, non-reducing beta-D-glucosyl residues with release of beta-D-glucose.</text>
        <dbReference type="EC" id="3.2.1.21"/>
    </reaction>
</comment>
<evidence type="ECO:0000256" key="7">
    <source>
        <dbReference type="ARBA" id="ARBA00022801"/>
    </source>
</evidence>
<comment type="function">
    <text evidence="12">Beta-glucosidases are one of a number of cellulolytic enzymes involved in the degradation of cellulosic biomass. Catalyzes the last step releasing glucose from the inhibitory cellobiose.</text>
</comment>
<comment type="pathway">
    <text evidence="3 13">Glycan metabolism; cellulose degradation.</text>
</comment>
<dbReference type="SUPFAM" id="SSF52279">
    <property type="entry name" value="Beta-D-glucan exohydrolase, C-terminal domain"/>
    <property type="match status" value="1"/>
</dbReference>
<dbReference type="InterPro" id="IPR050288">
    <property type="entry name" value="Cellulose_deg_GH3"/>
</dbReference>
<dbReference type="AlphaFoldDB" id="A0A427YCM7"/>
<dbReference type="OrthoDB" id="416222at2759"/>
<comment type="caution">
    <text evidence="16">The sequence shown here is derived from an EMBL/GenBank/DDBJ whole genome shotgun (WGS) entry which is preliminary data.</text>
</comment>
<protein>
    <recommendedName>
        <fullName evidence="13">beta-glucosidase</fullName>
        <ecNumber evidence="13">3.2.1.21</ecNumber>
    </recommendedName>
</protein>
<sequence length="777" mass="85721">MWGLLQSALVYANALAPAWSGVSGVVPQKHHKAPHAPYADGGAWADAFELAKDAVLNMTVEEKVNITSAILGPCPSNTGGVPRLNITGMCFDDGPAGPRYTDFVTQFPSAFFAAASFDRDLIYERAVRIGNEFRGKGINVALAPVTGGPLGRSPYAGRNWEAFSPDPYLSATMSGITVRGMQSSGLITCAKHYVLYEQEPVCTGPLDWTGGRTDCRDVSSNVDDKTFKELYLPSFVESVRAGTGAVMCSYNLINGTFSCENDYTMNTILKGELNFQGFILSDYGATHSTIPSAMSGMDMELPSVAYFGPHLLEAVKHGHVPVHRLDDMVRRILTPWYAFQQHRSYPETNFQKWTLEDEIEIDGRKFRNAHADNRGDNPSFARKIAAESTVLLKNTGVLPLRHIRRIGVFGSDADYPHTLSGCGPDLFCMTASKERYWNGTVTIGGGSGAAYADYVGIRVDHLLHDDPAHFVSMGFIASQSEVCLVFVSVFLKENQDREPGLRLDKGGEDLIRAVEARCAGEVVVIIHAGGQVVVEDWVHLPRIGGVIFAGYPGQETGNALVDILWGDVNPSGKLPFTMGKATSDWPTGNILRETSRGWFGSETNPRSVFSEGLAIDYKWFDKYDITPRYEFGFGLSYTTFEMASLKVEKTWIKATDTVQATNEKHEGGDGLYDTIYVARVNLTNTGSTAGAEVAQLYMSYPQSEVEQPPRHLKGFHKVYLQPGQTQTVQMHLRKKDISVWDVKHQTWRIPKGRFVFYAGNSSRNLPLEFKLDVKDKK</sequence>
<evidence type="ECO:0000256" key="10">
    <source>
        <dbReference type="ARBA" id="ARBA00023295"/>
    </source>
</evidence>
<dbReference type="EC" id="3.2.1.21" evidence="13"/>
<evidence type="ECO:0000313" key="16">
    <source>
        <dbReference type="EMBL" id="RSH88813.1"/>
    </source>
</evidence>
<evidence type="ECO:0000256" key="8">
    <source>
        <dbReference type="ARBA" id="ARBA00023180"/>
    </source>
</evidence>
<gene>
    <name evidence="16" type="ORF">EHS25_003041</name>
</gene>
<dbReference type="PRINTS" id="PR00133">
    <property type="entry name" value="GLHYDRLASE3"/>
</dbReference>
<evidence type="ECO:0000256" key="5">
    <source>
        <dbReference type="ARBA" id="ARBA00022525"/>
    </source>
</evidence>